<accession>A0A0A9CE36</accession>
<organism evidence="1">
    <name type="scientific">Arundo donax</name>
    <name type="common">Giant reed</name>
    <name type="synonym">Donax arundinaceus</name>
    <dbReference type="NCBI Taxonomy" id="35708"/>
    <lineage>
        <taxon>Eukaryota</taxon>
        <taxon>Viridiplantae</taxon>
        <taxon>Streptophyta</taxon>
        <taxon>Embryophyta</taxon>
        <taxon>Tracheophyta</taxon>
        <taxon>Spermatophyta</taxon>
        <taxon>Magnoliopsida</taxon>
        <taxon>Liliopsida</taxon>
        <taxon>Poales</taxon>
        <taxon>Poaceae</taxon>
        <taxon>PACMAD clade</taxon>
        <taxon>Arundinoideae</taxon>
        <taxon>Arundineae</taxon>
        <taxon>Arundo</taxon>
    </lineage>
</organism>
<protein>
    <submittedName>
        <fullName evidence="1">Uncharacterized protein</fullName>
    </submittedName>
</protein>
<reference evidence="1" key="2">
    <citation type="journal article" date="2015" name="Data Brief">
        <title>Shoot transcriptome of the giant reed, Arundo donax.</title>
        <authorList>
            <person name="Barrero R.A."/>
            <person name="Guerrero F.D."/>
            <person name="Moolhuijzen P."/>
            <person name="Goolsby J.A."/>
            <person name="Tidwell J."/>
            <person name="Bellgard S.E."/>
            <person name="Bellgard M.I."/>
        </authorList>
    </citation>
    <scope>NUCLEOTIDE SEQUENCE</scope>
    <source>
        <tissue evidence="1">Shoot tissue taken approximately 20 cm above the soil surface</tissue>
    </source>
</reference>
<sequence length="35" mass="4433">MTSKTKLYKFNRHWYIDFKAYYCRSQNKAMQHSTR</sequence>
<evidence type="ECO:0000313" key="1">
    <source>
        <dbReference type="EMBL" id="JAD73856.1"/>
    </source>
</evidence>
<dbReference type="AlphaFoldDB" id="A0A0A9CE36"/>
<proteinExistence type="predicted"/>
<reference evidence="1" key="1">
    <citation type="submission" date="2014-09" db="EMBL/GenBank/DDBJ databases">
        <authorList>
            <person name="Magalhaes I.L.F."/>
            <person name="Oliveira U."/>
            <person name="Santos F.R."/>
            <person name="Vidigal T.H.D.A."/>
            <person name="Brescovit A.D."/>
            <person name="Santos A.J."/>
        </authorList>
    </citation>
    <scope>NUCLEOTIDE SEQUENCE</scope>
    <source>
        <tissue evidence="1">Shoot tissue taken approximately 20 cm above the soil surface</tissue>
    </source>
</reference>
<dbReference type="EMBL" id="GBRH01224039">
    <property type="protein sequence ID" value="JAD73856.1"/>
    <property type="molecule type" value="Transcribed_RNA"/>
</dbReference>
<name>A0A0A9CE36_ARUDO</name>